<evidence type="ECO:0000256" key="1">
    <source>
        <dbReference type="ARBA" id="ARBA00001663"/>
    </source>
</evidence>
<keyword evidence="9" id="KW-0540">Nuclease</keyword>
<comment type="function">
    <text evidence="17">Ubiquitous transcription factor required for a diverse set of processes. It is a component of the CCR4 complex involved in the control of gene expression.</text>
</comment>
<gene>
    <name evidence="18" type="ORF">NYM_LOCUS18022</name>
</gene>
<evidence type="ECO:0000256" key="14">
    <source>
        <dbReference type="ARBA" id="ARBA00023015"/>
    </source>
</evidence>
<evidence type="ECO:0000256" key="8">
    <source>
        <dbReference type="ARBA" id="ARBA00022490"/>
    </source>
</evidence>
<dbReference type="GO" id="GO:0046872">
    <property type="term" value="F:metal ion binding"/>
    <property type="evidence" value="ECO:0007669"/>
    <property type="project" value="UniProtKB-KW"/>
</dbReference>
<dbReference type="InterPro" id="IPR039637">
    <property type="entry name" value="CNOT7/CNOT8/Pop2"/>
</dbReference>
<evidence type="ECO:0000256" key="15">
    <source>
        <dbReference type="ARBA" id="ARBA00023163"/>
    </source>
</evidence>
<dbReference type="InterPro" id="IPR006941">
    <property type="entry name" value="RNase_CAF1"/>
</dbReference>
<dbReference type="GO" id="GO:0004535">
    <property type="term" value="F:poly(A)-specific ribonuclease activity"/>
    <property type="evidence" value="ECO:0007669"/>
    <property type="project" value="UniProtKB-EC"/>
</dbReference>
<dbReference type="GO" id="GO:0030014">
    <property type="term" value="C:CCR4-NOT complex"/>
    <property type="evidence" value="ECO:0007669"/>
    <property type="project" value="InterPro"/>
</dbReference>
<evidence type="ECO:0000256" key="13">
    <source>
        <dbReference type="ARBA" id="ARBA00022884"/>
    </source>
</evidence>
<dbReference type="Gramene" id="NC4G0152510.1">
    <property type="protein sequence ID" value="NC4G0152510.1:cds"/>
    <property type="gene ID" value="NC4G0152510"/>
</dbReference>
<evidence type="ECO:0000256" key="3">
    <source>
        <dbReference type="ARBA" id="ARBA00004123"/>
    </source>
</evidence>
<evidence type="ECO:0000313" key="18">
    <source>
        <dbReference type="EMBL" id="VVW25092.1"/>
    </source>
</evidence>
<name>A0A5K1CJV9_9MAGN</name>
<dbReference type="GO" id="GO:0005634">
    <property type="term" value="C:nucleus"/>
    <property type="evidence" value="ECO:0007669"/>
    <property type="project" value="UniProtKB-SubCell"/>
</dbReference>
<dbReference type="GO" id="GO:0003723">
    <property type="term" value="F:RNA binding"/>
    <property type="evidence" value="ECO:0007669"/>
    <property type="project" value="UniProtKB-KW"/>
</dbReference>
<dbReference type="GO" id="GO:0005737">
    <property type="term" value="C:cytoplasm"/>
    <property type="evidence" value="ECO:0007669"/>
    <property type="project" value="UniProtKB-SubCell"/>
</dbReference>
<comment type="subcellular location">
    <subcellularLocation>
        <location evidence="4">Cytoplasm</location>
    </subcellularLocation>
    <subcellularLocation>
        <location evidence="3">Nucleus</location>
    </subcellularLocation>
</comment>
<evidence type="ECO:0000256" key="7">
    <source>
        <dbReference type="ARBA" id="ARBA00012161"/>
    </source>
</evidence>
<organism evidence="18">
    <name type="scientific">Nymphaea colorata</name>
    <name type="common">pocket water lily</name>
    <dbReference type="NCBI Taxonomy" id="210225"/>
    <lineage>
        <taxon>Eukaryota</taxon>
        <taxon>Viridiplantae</taxon>
        <taxon>Streptophyta</taxon>
        <taxon>Embryophyta</taxon>
        <taxon>Tracheophyta</taxon>
        <taxon>Spermatophyta</taxon>
        <taxon>Magnoliopsida</taxon>
        <taxon>Nymphaeales</taxon>
        <taxon>Nymphaeaceae</taxon>
        <taxon>Nymphaea</taxon>
    </lineage>
</organism>
<evidence type="ECO:0000256" key="17">
    <source>
        <dbReference type="ARBA" id="ARBA00025148"/>
    </source>
</evidence>
<keyword evidence="16" id="KW-0539">Nucleus</keyword>
<sequence length="383" mass="43317">MLIRTQETALSFTYKFGVSSTFGEYGRSSFLPLLPSGLPFTLVRSPQEEIEEERRAMEIEVREVWAWNLKEEMEMIASIKDSFPFVAFDTEFPGFIASSSRGATPDELYGDVKLNVDSLKLIQVGLAFFDGFGMLPCSKPFCGVVWQFNLSDFDPSGDCHSPSAVEFLKENGIDFTASRRQGIASMRLCEEFWAAGLLGNPRLAWLCFHGTYDFAYMLKLIEGGEPLPSTRREFMEKVNRLFCNIYDLKYMAKFYDELRHGKLGLRRMAEILGVEEYLENSREEEEVKEGEGKHRYHQAGWDSLVTGMSFFQMDMIQEIQAMKQSSGDMPVVVDLSGLNAVLNGSNGVIFDMGTELIDAADAATDHLMAAYIWIDVKELCCCH</sequence>
<dbReference type="AlphaFoldDB" id="A0A5K1CJV9"/>
<keyword evidence="12" id="KW-0269">Exonuclease</keyword>
<keyword evidence="8" id="KW-0963">Cytoplasm</keyword>
<evidence type="ECO:0000256" key="2">
    <source>
        <dbReference type="ARBA" id="ARBA00001968"/>
    </source>
</evidence>
<evidence type="ECO:0000256" key="16">
    <source>
        <dbReference type="ARBA" id="ARBA00023242"/>
    </source>
</evidence>
<dbReference type="SUPFAM" id="SSF53098">
    <property type="entry name" value="Ribonuclease H-like"/>
    <property type="match status" value="1"/>
</dbReference>
<dbReference type="InterPro" id="IPR036397">
    <property type="entry name" value="RNaseH_sf"/>
</dbReference>
<dbReference type="Pfam" id="PF04857">
    <property type="entry name" value="CAF1"/>
    <property type="match status" value="2"/>
</dbReference>
<dbReference type="InterPro" id="IPR012337">
    <property type="entry name" value="RNaseH-like_sf"/>
</dbReference>
<dbReference type="EC" id="3.1.13.4" evidence="7"/>
<comment type="similarity">
    <text evidence="5">Belongs to the CAF1 family.</text>
</comment>
<evidence type="ECO:0000256" key="12">
    <source>
        <dbReference type="ARBA" id="ARBA00022839"/>
    </source>
</evidence>
<evidence type="ECO:0000256" key="9">
    <source>
        <dbReference type="ARBA" id="ARBA00022722"/>
    </source>
</evidence>
<comment type="catalytic activity">
    <reaction evidence="1">
        <text>Exonucleolytic cleavage of poly(A) to 5'-AMP.</text>
        <dbReference type="EC" id="3.1.13.4"/>
    </reaction>
</comment>
<evidence type="ECO:0000256" key="11">
    <source>
        <dbReference type="ARBA" id="ARBA00022801"/>
    </source>
</evidence>
<evidence type="ECO:0000256" key="10">
    <source>
        <dbReference type="ARBA" id="ARBA00022723"/>
    </source>
</evidence>
<dbReference type="Gene3D" id="3.30.420.10">
    <property type="entry name" value="Ribonuclease H-like superfamily/Ribonuclease H"/>
    <property type="match status" value="1"/>
</dbReference>
<proteinExistence type="inferred from homology"/>
<keyword evidence="10" id="KW-0479">Metal-binding</keyword>
<keyword evidence="11" id="KW-0378">Hydrolase</keyword>
<dbReference type="EMBL" id="LR721782">
    <property type="protein sequence ID" value="VVW25092.1"/>
    <property type="molecule type" value="Genomic_DNA"/>
</dbReference>
<evidence type="ECO:0000256" key="4">
    <source>
        <dbReference type="ARBA" id="ARBA00004496"/>
    </source>
</evidence>
<protein>
    <recommendedName>
        <fullName evidence="7">poly(A)-specific ribonuclease</fullName>
        <ecNumber evidence="7">3.1.13.4</ecNumber>
    </recommendedName>
</protein>
<comment type="subunit">
    <text evidence="6">Component of the CCR4-NOT complex, at least composed of CRR4 and CAF1 proteins.</text>
</comment>
<comment type="cofactor">
    <cofactor evidence="2">
        <name>a divalent metal cation</name>
        <dbReference type="ChEBI" id="CHEBI:60240"/>
    </cofactor>
</comment>
<reference evidence="18" key="1">
    <citation type="submission" date="2019-09" db="EMBL/GenBank/DDBJ databases">
        <authorList>
            <person name="Zhang L."/>
        </authorList>
    </citation>
    <scope>NUCLEOTIDE SEQUENCE</scope>
</reference>
<dbReference type="PANTHER" id="PTHR10797">
    <property type="entry name" value="CCR4-NOT TRANSCRIPTION COMPLEX SUBUNIT"/>
    <property type="match status" value="1"/>
</dbReference>
<accession>A0A5K1CJV9</accession>
<evidence type="ECO:0000256" key="6">
    <source>
        <dbReference type="ARBA" id="ARBA00011757"/>
    </source>
</evidence>
<keyword evidence="14" id="KW-0805">Transcription regulation</keyword>
<evidence type="ECO:0000256" key="5">
    <source>
        <dbReference type="ARBA" id="ARBA00008372"/>
    </source>
</evidence>
<keyword evidence="15" id="KW-0804">Transcription</keyword>
<keyword evidence="13" id="KW-0694">RNA-binding</keyword>